<name>A0ABM7W543_9BACT</name>
<feature type="domain" description="Zn-dependent metallo-hydrolase RNA specificity" evidence="1">
    <location>
        <begin position="16"/>
        <end position="46"/>
    </location>
</feature>
<dbReference type="Pfam" id="PF07521">
    <property type="entry name" value="RMMBL"/>
    <property type="match status" value="1"/>
</dbReference>
<reference evidence="2 3" key="1">
    <citation type="submission" date="2022-01" db="EMBL/GenBank/DDBJ databases">
        <title>Desulfofustis limnae sp. nov., a novel mesophilic sulfate-reducing bacterium isolated from marsh soil.</title>
        <authorList>
            <person name="Watanabe M."/>
            <person name="Takahashi A."/>
            <person name="Kojima H."/>
            <person name="Fukui M."/>
        </authorList>
    </citation>
    <scope>NUCLEOTIDE SEQUENCE [LARGE SCALE GENOMIC DNA]</scope>
    <source>
        <strain evidence="2 3">PPLL</strain>
    </source>
</reference>
<dbReference type="Gene3D" id="3.60.15.10">
    <property type="entry name" value="Ribonuclease Z/Hydroxyacylglutathione hydrolase-like"/>
    <property type="match status" value="1"/>
</dbReference>
<gene>
    <name evidence="2" type="ORF">DPPLL_03610</name>
</gene>
<dbReference type="RefSeq" id="WP_284153103.1">
    <property type="nucleotide sequence ID" value="NZ_AP025516.1"/>
</dbReference>
<accession>A0ABM7W543</accession>
<sequence>MIEKWLDRHAIPKIDLHTSGHASPKALKNLVSAVKPKKVVPIHTLFPEKYPELFPNVDAHEDGEWWEV</sequence>
<dbReference type="InterPro" id="IPR036866">
    <property type="entry name" value="RibonucZ/Hydroxyglut_hydro"/>
</dbReference>
<evidence type="ECO:0000259" key="1">
    <source>
        <dbReference type="Pfam" id="PF07521"/>
    </source>
</evidence>
<keyword evidence="3" id="KW-1185">Reference proteome</keyword>
<proteinExistence type="predicted"/>
<dbReference type="EMBL" id="AP025516">
    <property type="protein sequence ID" value="BDD85996.1"/>
    <property type="molecule type" value="Genomic_DNA"/>
</dbReference>
<evidence type="ECO:0000313" key="2">
    <source>
        <dbReference type="EMBL" id="BDD85996.1"/>
    </source>
</evidence>
<protein>
    <recommendedName>
        <fullName evidence="1">Zn-dependent metallo-hydrolase RNA specificity domain-containing protein</fullName>
    </recommendedName>
</protein>
<evidence type="ECO:0000313" key="3">
    <source>
        <dbReference type="Proteomes" id="UP000830055"/>
    </source>
</evidence>
<dbReference type="InterPro" id="IPR011108">
    <property type="entry name" value="RMMBL"/>
</dbReference>
<dbReference type="SUPFAM" id="SSF56281">
    <property type="entry name" value="Metallo-hydrolase/oxidoreductase"/>
    <property type="match status" value="1"/>
</dbReference>
<dbReference type="Proteomes" id="UP000830055">
    <property type="component" value="Chromosome"/>
</dbReference>
<organism evidence="2 3">
    <name type="scientific">Desulfofustis limnaeus</name>
    <dbReference type="NCBI Taxonomy" id="2740163"/>
    <lineage>
        <taxon>Bacteria</taxon>
        <taxon>Pseudomonadati</taxon>
        <taxon>Thermodesulfobacteriota</taxon>
        <taxon>Desulfobulbia</taxon>
        <taxon>Desulfobulbales</taxon>
        <taxon>Desulfocapsaceae</taxon>
        <taxon>Desulfofustis</taxon>
    </lineage>
</organism>